<protein>
    <recommendedName>
        <fullName evidence="2">RecA family profile 1 domain-containing protein</fullName>
    </recommendedName>
</protein>
<dbReference type="InterPro" id="IPR027417">
    <property type="entry name" value="P-loop_NTPase"/>
</dbReference>
<dbReference type="GO" id="GO:0005657">
    <property type="term" value="C:replication fork"/>
    <property type="evidence" value="ECO:0007669"/>
    <property type="project" value="TreeGrafter"/>
</dbReference>
<dbReference type="GO" id="GO:0061982">
    <property type="term" value="P:meiosis I cell cycle process"/>
    <property type="evidence" value="ECO:0007669"/>
    <property type="project" value="UniProtKB-ARBA"/>
</dbReference>
<dbReference type="InterPro" id="IPR020588">
    <property type="entry name" value="RecA_ATP-bd"/>
</dbReference>
<feature type="compositionally biased region" description="Acidic residues" evidence="1">
    <location>
        <begin position="372"/>
        <end position="381"/>
    </location>
</feature>
<dbReference type="GO" id="GO:0140664">
    <property type="term" value="F:ATP-dependent DNA damage sensor activity"/>
    <property type="evidence" value="ECO:0007669"/>
    <property type="project" value="InterPro"/>
</dbReference>
<gene>
    <name evidence="3" type="ORF">BD311DRAFT_654928</name>
</gene>
<dbReference type="AlphaFoldDB" id="A0A4Q9MW90"/>
<dbReference type="GO" id="GO:0000722">
    <property type="term" value="P:telomere maintenance via recombination"/>
    <property type="evidence" value="ECO:0007669"/>
    <property type="project" value="TreeGrafter"/>
</dbReference>
<dbReference type="SUPFAM" id="SSF52540">
    <property type="entry name" value="P-loop containing nucleoside triphosphate hydrolases"/>
    <property type="match status" value="1"/>
</dbReference>
<evidence type="ECO:0000256" key="1">
    <source>
        <dbReference type="SAM" id="MobiDB-lite"/>
    </source>
</evidence>
<feature type="domain" description="RecA family profile 1" evidence="2">
    <location>
        <begin position="1"/>
        <end position="160"/>
    </location>
</feature>
<dbReference type="InterPro" id="IPR013632">
    <property type="entry name" value="Rad51_C"/>
</dbReference>
<dbReference type="GO" id="GO:0005524">
    <property type="term" value="F:ATP binding"/>
    <property type="evidence" value="ECO:0007669"/>
    <property type="project" value="InterPro"/>
</dbReference>
<dbReference type="Gene3D" id="3.40.50.300">
    <property type="entry name" value="P-loop containing nucleotide triphosphate hydrolases"/>
    <property type="match status" value="1"/>
</dbReference>
<dbReference type="GO" id="GO:0033065">
    <property type="term" value="C:Rad51C-XRCC3 complex"/>
    <property type="evidence" value="ECO:0007669"/>
    <property type="project" value="TreeGrafter"/>
</dbReference>
<dbReference type="PROSITE" id="PS50162">
    <property type="entry name" value="RECA_2"/>
    <property type="match status" value="1"/>
</dbReference>
<feature type="region of interest" description="Disordered" evidence="1">
    <location>
        <begin position="221"/>
        <end position="259"/>
    </location>
</feature>
<dbReference type="Pfam" id="PF08423">
    <property type="entry name" value="Rad51"/>
    <property type="match status" value="1"/>
</dbReference>
<sequence length="397" mass="44118">MLWEICGENNAGKTQLALQLSLAVQLPPERGGVSGSACYVTTREALQTDRLQQMMDQHPVLSGESCGLSDVYTLKAFSFGALCRILTDLFPTFADSRMDVAGLKPAKLLLIDTFTDFFDSSRHTEYEDLKQRARDLRQTSLLLHRLASKYQLAVVLLAATRASNSHFDGRDPSPRELSYADQERWFSRGHSLRGEETHEAILGHVWPSQVNARIMMTRTLRRRSRHEVDPNFRDSANGRAAKRRRLDSSQPFAGPSQSAGEEQLAYRHLSVIFSSAAPVASCDYVILEQGVVAFTPEEPPPSTFLYALPAASQPSSTPWSSQIAPPHTTAPTPGIVQAPDPPVEEEDEEESLWRLTQDHGDLFDQMGQEAEKEAEAEEGPPAEDHGASSDSDYYWNE</sequence>
<reference evidence="3" key="1">
    <citation type="submission" date="2019-01" db="EMBL/GenBank/DDBJ databases">
        <title>Draft genome sequences of three monokaryotic isolates of the white-rot basidiomycete fungus Dichomitus squalens.</title>
        <authorList>
            <consortium name="DOE Joint Genome Institute"/>
            <person name="Lopez S.C."/>
            <person name="Andreopoulos B."/>
            <person name="Pangilinan J."/>
            <person name="Lipzen A."/>
            <person name="Riley R."/>
            <person name="Ahrendt S."/>
            <person name="Ng V."/>
            <person name="Barry K."/>
            <person name="Daum C."/>
            <person name="Grigoriev I.V."/>
            <person name="Hilden K.S."/>
            <person name="Makela M.R."/>
            <person name="de Vries R.P."/>
        </authorList>
    </citation>
    <scope>NUCLEOTIDE SEQUENCE [LARGE SCALE GENOMIC DNA]</scope>
    <source>
        <strain evidence="3">OM18370.1</strain>
    </source>
</reference>
<proteinExistence type="predicted"/>
<organism evidence="3">
    <name type="scientific">Dichomitus squalens</name>
    <dbReference type="NCBI Taxonomy" id="114155"/>
    <lineage>
        <taxon>Eukaryota</taxon>
        <taxon>Fungi</taxon>
        <taxon>Dikarya</taxon>
        <taxon>Basidiomycota</taxon>
        <taxon>Agaricomycotina</taxon>
        <taxon>Agaricomycetes</taxon>
        <taxon>Polyporales</taxon>
        <taxon>Polyporaceae</taxon>
        <taxon>Dichomitus</taxon>
    </lineage>
</organism>
<dbReference type="GO" id="GO:0045003">
    <property type="term" value="P:double-strand break repair via synthesis-dependent strand annealing"/>
    <property type="evidence" value="ECO:0007669"/>
    <property type="project" value="TreeGrafter"/>
</dbReference>
<dbReference type="PANTHER" id="PTHR46487">
    <property type="entry name" value="DNA REPAIR PROTEIN XRCC3"/>
    <property type="match status" value="1"/>
</dbReference>
<accession>A0A4Q9MW90</accession>
<evidence type="ECO:0000259" key="2">
    <source>
        <dbReference type="PROSITE" id="PS50162"/>
    </source>
</evidence>
<dbReference type="GO" id="GO:0000400">
    <property type="term" value="F:four-way junction DNA binding"/>
    <property type="evidence" value="ECO:0007669"/>
    <property type="project" value="TreeGrafter"/>
</dbReference>
<feature type="region of interest" description="Disordered" evidence="1">
    <location>
        <begin position="315"/>
        <end position="397"/>
    </location>
</feature>
<dbReference type="PANTHER" id="PTHR46487:SF1">
    <property type="entry name" value="DNA REPAIR PROTEIN XRCC3"/>
    <property type="match status" value="1"/>
</dbReference>
<evidence type="ECO:0000313" key="3">
    <source>
        <dbReference type="EMBL" id="TBU32280.1"/>
    </source>
</evidence>
<feature type="compositionally biased region" description="Polar residues" evidence="1">
    <location>
        <begin position="248"/>
        <end position="259"/>
    </location>
</feature>
<dbReference type="GO" id="GO:0090656">
    <property type="term" value="P:t-circle formation"/>
    <property type="evidence" value="ECO:0007669"/>
    <property type="project" value="TreeGrafter"/>
</dbReference>
<dbReference type="Proteomes" id="UP000292957">
    <property type="component" value="Unassembled WGS sequence"/>
</dbReference>
<name>A0A4Q9MW90_9APHY</name>
<dbReference type="EMBL" id="ML143395">
    <property type="protein sequence ID" value="TBU32280.1"/>
    <property type="molecule type" value="Genomic_DNA"/>
</dbReference>
<dbReference type="OrthoDB" id="1861185at2759"/>
<dbReference type="GO" id="GO:0071140">
    <property type="term" value="P:resolution of mitotic recombination intermediates"/>
    <property type="evidence" value="ECO:0007669"/>
    <property type="project" value="TreeGrafter"/>
</dbReference>